<protein>
    <submittedName>
        <fullName evidence="2">Uncharacterized protein</fullName>
    </submittedName>
</protein>
<reference evidence="3" key="1">
    <citation type="submission" date="2022-10" db="EMBL/GenBank/DDBJ databases">
        <title>Genome assembly of Pristionchus species.</title>
        <authorList>
            <person name="Yoshida K."/>
            <person name="Sommer R.J."/>
        </authorList>
    </citation>
    <scope>NUCLEOTIDE SEQUENCE [LARGE SCALE GENOMIC DNA]</scope>
    <source>
        <strain evidence="3">RS5460</strain>
    </source>
</reference>
<name>A0AAN5D5Y8_9BILA</name>
<feature type="non-terminal residue" evidence="2">
    <location>
        <position position="115"/>
    </location>
</feature>
<sequence>DNRGSKKISITNDGGEKLDVKREAEENTMPVNIDRPVMSSSSSARNAGSTSGLLSALRRVVPSRFRRTSDVDMQNVDDLDVLNDNENIEELCKKVVEILNNKPNIKKWRRAKDII</sequence>
<evidence type="ECO:0000313" key="2">
    <source>
        <dbReference type="EMBL" id="GMR56290.1"/>
    </source>
</evidence>
<feature type="compositionally biased region" description="Basic and acidic residues" evidence="1">
    <location>
        <begin position="14"/>
        <end position="25"/>
    </location>
</feature>
<evidence type="ECO:0000313" key="3">
    <source>
        <dbReference type="Proteomes" id="UP001328107"/>
    </source>
</evidence>
<comment type="caution">
    <text evidence="2">The sequence shown here is derived from an EMBL/GenBank/DDBJ whole genome shotgun (WGS) entry which is preliminary data.</text>
</comment>
<keyword evidence="3" id="KW-1185">Reference proteome</keyword>
<feature type="non-terminal residue" evidence="2">
    <location>
        <position position="1"/>
    </location>
</feature>
<dbReference type="AlphaFoldDB" id="A0AAN5D5Y8"/>
<dbReference type="EMBL" id="BTRK01000005">
    <property type="protein sequence ID" value="GMR56290.1"/>
    <property type="molecule type" value="Genomic_DNA"/>
</dbReference>
<feature type="region of interest" description="Disordered" evidence="1">
    <location>
        <begin position="1"/>
        <end position="51"/>
    </location>
</feature>
<organism evidence="2 3">
    <name type="scientific">Pristionchus mayeri</name>
    <dbReference type="NCBI Taxonomy" id="1317129"/>
    <lineage>
        <taxon>Eukaryota</taxon>
        <taxon>Metazoa</taxon>
        <taxon>Ecdysozoa</taxon>
        <taxon>Nematoda</taxon>
        <taxon>Chromadorea</taxon>
        <taxon>Rhabditida</taxon>
        <taxon>Rhabditina</taxon>
        <taxon>Diplogasteromorpha</taxon>
        <taxon>Diplogasteroidea</taxon>
        <taxon>Neodiplogasteridae</taxon>
        <taxon>Pristionchus</taxon>
    </lineage>
</organism>
<feature type="compositionally biased region" description="Low complexity" evidence="1">
    <location>
        <begin position="39"/>
        <end position="51"/>
    </location>
</feature>
<evidence type="ECO:0000256" key="1">
    <source>
        <dbReference type="SAM" id="MobiDB-lite"/>
    </source>
</evidence>
<proteinExistence type="predicted"/>
<gene>
    <name evidence="2" type="ORF">PMAYCL1PPCAC_26485</name>
</gene>
<dbReference type="Proteomes" id="UP001328107">
    <property type="component" value="Unassembled WGS sequence"/>
</dbReference>
<accession>A0AAN5D5Y8</accession>